<name>A0A8C4S0K4_ERPCA</name>
<feature type="chain" id="PRO_5034469425" description="Melanoregulin" evidence="1">
    <location>
        <begin position="18"/>
        <end position="193"/>
    </location>
</feature>
<sequence>MGFGELLLGLCCCCCDTGEQNCEKEPLWSGHQKSVSMTQPSIWRDEDWNLWSSPHDLSHMETDDDRQLCTLIVARNQLDEDTEEWEKLNFDIHSLRQVRREVKGRWRKILHQLGFQKEVESLLSVTKSSTLSDATKLGEAKDILLKLAEETGIFPSCCGMQERYVFVLDRLLVLDLGEEFFKVARRCYPPSCD</sequence>
<reference evidence="2" key="1">
    <citation type="submission" date="2021-06" db="EMBL/GenBank/DDBJ databases">
        <authorList>
            <consortium name="Wellcome Sanger Institute Data Sharing"/>
        </authorList>
    </citation>
    <scope>NUCLEOTIDE SEQUENCE [LARGE SCALE GENOMIC DNA]</scope>
</reference>
<reference evidence="2" key="2">
    <citation type="submission" date="2025-08" db="UniProtKB">
        <authorList>
            <consortium name="Ensembl"/>
        </authorList>
    </citation>
    <scope>IDENTIFICATION</scope>
</reference>
<accession>A0A8C4S0K4</accession>
<organism evidence="2 3">
    <name type="scientific">Erpetoichthys calabaricus</name>
    <name type="common">Rope fish</name>
    <name type="synonym">Calamoichthys calabaricus</name>
    <dbReference type="NCBI Taxonomy" id="27687"/>
    <lineage>
        <taxon>Eukaryota</taxon>
        <taxon>Metazoa</taxon>
        <taxon>Chordata</taxon>
        <taxon>Craniata</taxon>
        <taxon>Vertebrata</taxon>
        <taxon>Euteleostomi</taxon>
        <taxon>Actinopterygii</taxon>
        <taxon>Polypteriformes</taxon>
        <taxon>Polypteridae</taxon>
        <taxon>Erpetoichthys</taxon>
    </lineage>
</organism>
<dbReference type="PANTHER" id="PTHR34340:SF3">
    <property type="entry name" value="MELANOREGULIN"/>
    <property type="match status" value="1"/>
</dbReference>
<dbReference type="GO" id="GO:0042470">
    <property type="term" value="C:melanosome"/>
    <property type="evidence" value="ECO:0007669"/>
    <property type="project" value="InterPro"/>
</dbReference>
<keyword evidence="3" id="KW-1185">Reference proteome</keyword>
<dbReference type="GeneTree" id="ENSGT00940000166348"/>
<evidence type="ECO:0000313" key="3">
    <source>
        <dbReference type="Proteomes" id="UP000694620"/>
    </source>
</evidence>
<dbReference type="Proteomes" id="UP000694620">
    <property type="component" value="Chromosome 8"/>
</dbReference>
<dbReference type="GeneID" id="114656490"/>
<keyword evidence="1" id="KW-0732">Signal</keyword>
<evidence type="ECO:0000313" key="2">
    <source>
        <dbReference type="Ensembl" id="ENSECRP00000009505.1"/>
    </source>
</evidence>
<dbReference type="RefSeq" id="XP_028663985.1">
    <property type="nucleotide sequence ID" value="XM_028808152.2"/>
</dbReference>
<gene>
    <name evidence="2" type="primary">LOC114656490</name>
</gene>
<dbReference type="GO" id="GO:0032402">
    <property type="term" value="P:melanosome transport"/>
    <property type="evidence" value="ECO:0007669"/>
    <property type="project" value="InterPro"/>
</dbReference>
<protein>
    <recommendedName>
        <fullName evidence="4">Melanoregulin</fullName>
    </recommendedName>
</protein>
<proteinExistence type="predicted"/>
<dbReference type="GO" id="GO:0030318">
    <property type="term" value="P:melanocyte differentiation"/>
    <property type="evidence" value="ECO:0007669"/>
    <property type="project" value="TreeGrafter"/>
</dbReference>
<dbReference type="PANTHER" id="PTHR34340">
    <property type="entry name" value="MELANOREGULIN"/>
    <property type="match status" value="1"/>
</dbReference>
<dbReference type="InterPro" id="IPR031638">
    <property type="entry name" value="Melanoregulin"/>
</dbReference>
<dbReference type="AlphaFoldDB" id="A0A8C4S0K4"/>
<dbReference type="Pfam" id="PF15812">
    <property type="entry name" value="MREG"/>
    <property type="match status" value="1"/>
</dbReference>
<dbReference type="OrthoDB" id="10015106at2759"/>
<evidence type="ECO:0000256" key="1">
    <source>
        <dbReference type="SAM" id="SignalP"/>
    </source>
</evidence>
<feature type="signal peptide" evidence="1">
    <location>
        <begin position="1"/>
        <end position="17"/>
    </location>
</feature>
<dbReference type="Ensembl" id="ENSECRT00000009657.1">
    <property type="protein sequence ID" value="ENSECRP00000009505.1"/>
    <property type="gene ID" value="ENSECRG00000006363.1"/>
</dbReference>
<reference evidence="2" key="3">
    <citation type="submission" date="2025-09" db="UniProtKB">
        <authorList>
            <consortium name="Ensembl"/>
        </authorList>
    </citation>
    <scope>IDENTIFICATION</scope>
</reference>
<evidence type="ECO:0008006" key="4">
    <source>
        <dbReference type="Google" id="ProtNLM"/>
    </source>
</evidence>